<organism evidence="2 3">
    <name type="scientific">Coleofasciculus chthonoplastes PCC 7420</name>
    <dbReference type="NCBI Taxonomy" id="118168"/>
    <lineage>
        <taxon>Bacteria</taxon>
        <taxon>Bacillati</taxon>
        <taxon>Cyanobacteriota</taxon>
        <taxon>Cyanophyceae</taxon>
        <taxon>Coleofasciculales</taxon>
        <taxon>Coleofasciculaceae</taxon>
        <taxon>Coleofasciculus</taxon>
    </lineage>
</organism>
<dbReference type="InterPro" id="IPR011335">
    <property type="entry name" value="Restrct_endonuc-II-like"/>
</dbReference>
<dbReference type="RefSeq" id="WP_006102663.1">
    <property type="nucleotide sequence ID" value="NZ_DS989855.1"/>
</dbReference>
<dbReference type="OrthoDB" id="509866at2"/>
<dbReference type="EMBL" id="DS989855">
    <property type="protein sequence ID" value="EDX73900.1"/>
    <property type="molecule type" value="Genomic_DNA"/>
</dbReference>
<evidence type="ECO:0000313" key="2">
    <source>
        <dbReference type="EMBL" id="EDX73900.1"/>
    </source>
</evidence>
<dbReference type="STRING" id="118168.MC7420_5780"/>
<evidence type="ECO:0000313" key="3">
    <source>
        <dbReference type="Proteomes" id="UP000003835"/>
    </source>
</evidence>
<proteinExistence type="predicted"/>
<evidence type="ECO:0000259" key="1">
    <source>
        <dbReference type="Pfam" id="PF05685"/>
    </source>
</evidence>
<dbReference type="InterPro" id="IPR008538">
    <property type="entry name" value="Uma2"/>
</dbReference>
<gene>
    <name evidence="2" type="ORF">MC7420_5780</name>
</gene>
<keyword evidence="3" id="KW-1185">Reference proteome</keyword>
<dbReference type="AlphaFoldDB" id="B4VW10"/>
<dbReference type="Gene3D" id="3.90.1570.10">
    <property type="entry name" value="tt1808, chain A"/>
    <property type="match status" value="1"/>
</dbReference>
<dbReference type="eggNOG" id="COG4636">
    <property type="taxonomic scope" value="Bacteria"/>
</dbReference>
<dbReference type="PANTHER" id="PTHR35400:SF1">
    <property type="entry name" value="SLR1083 PROTEIN"/>
    <property type="match status" value="1"/>
</dbReference>
<accession>B4VW10</accession>
<dbReference type="CDD" id="cd06260">
    <property type="entry name" value="DUF820-like"/>
    <property type="match status" value="1"/>
</dbReference>
<feature type="domain" description="Putative restriction endonuclease" evidence="1">
    <location>
        <begin position="17"/>
        <end position="187"/>
    </location>
</feature>
<dbReference type="Pfam" id="PF05685">
    <property type="entry name" value="Uma2"/>
    <property type="match status" value="1"/>
</dbReference>
<sequence length="194" mass="22367">MPISQHETQIPLHLWTVEDYHRMAEVGILSPDQPVELIAGQIIRKMSPQGTPHATAITLTRLLLEDNLRQQVLVRTQLPVTLSDRSEPEPDVAVVMPDVLRYLDHHPHPSEIYLIIEVADRTLNTDCGIKAKDYANSEIQEYWVLNLKRRQLHVFREPTPQGYQQEIILAENDRISPLQFPHLSIEVTQMLPPR</sequence>
<dbReference type="HOGENOM" id="CLU_076312_2_0_3"/>
<dbReference type="PANTHER" id="PTHR35400">
    <property type="entry name" value="SLR1083 PROTEIN"/>
    <property type="match status" value="1"/>
</dbReference>
<dbReference type="InterPro" id="IPR012296">
    <property type="entry name" value="Nuclease_put_TT1808"/>
</dbReference>
<protein>
    <recommendedName>
        <fullName evidence="1">Putative restriction endonuclease domain-containing protein</fullName>
    </recommendedName>
</protein>
<dbReference type="Proteomes" id="UP000003835">
    <property type="component" value="Unassembled WGS sequence"/>
</dbReference>
<dbReference type="SUPFAM" id="SSF52980">
    <property type="entry name" value="Restriction endonuclease-like"/>
    <property type="match status" value="1"/>
</dbReference>
<reference evidence="2 3" key="1">
    <citation type="submission" date="2008-07" db="EMBL/GenBank/DDBJ databases">
        <authorList>
            <person name="Tandeau de Marsac N."/>
            <person name="Ferriera S."/>
            <person name="Johnson J."/>
            <person name="Kravitz S."/>
            <person name="Beeson K."/>
            <person name="Sutton G."/>
            <person name="Rogers Y.-H."/>
            <person name="Friedman R."/>
            <person name="Frazier M."/>
            <person name="Venter J.C."/>
        </authorList>
    </citation>
    <scope>NUCLEOTIDE SEQUENCE [LARGE SCALE GENOMIC DNA]</scope>
    <source>
        <strain evidence="2 3">PCC 7420</strain>
    </source>
</reference>
<name>B4VW10_9CYAN</name>